<dbReference type="GO" id="GO:0009426">
    <property type="term" value="C:bacterial-type flagellum basal body, distal rod"/>
    <property type="evidence" value="ECO:0007669"/>
    <property type="project" value="UniProtKB-UniRule"/>
</dbReference>
<evidence type="ECO:0000256" key="6">
    <source>
        <dbReference type="ARBA" id="ARBA00032912"/>
    </source>
</evidence>
<dbReference type="InterPro" id="IPR010930">
    <property type="entry name" value="Flg_bb/hook_C_dom"/>
</dbReference>
<protein>
    <recommendedName>
        <fullName evidence="3 7">Flagellar basal-body rod protein FlgG</fullName>
    </recommendedName>
    <alternativeName>
        <fullName evidence="6 8">Distal rod protein</fullName>
    </alternativeName>
</protein>
<organism evidence="12">
    <name type="scientific">uncultured Microvirga sp</name>
    <dbReference type="NCBI Taxonomy" id="412392"/>
    <lineage>
        <taxon>Bacteria</taxon>
        <taxon>Pseudomonadati</taxon>
        <taxon>Pseudomonadota</taxon>
        <taxon>Alphaproteobacteria</taxon>
        <taxon>Hyphomicrobiales</taxon>
        <taxon>Methylobacteriaceae</taxon>
        <taxon>Microvirga</taxon>
        <taxon>environmental samples</taxon>
    </lineage>
</organism>
<feature type="domain" description="Flagellar basal body rod protein N-terminal" evidence="9">
    <location>
        <begin position="4"/>
        <end position="34"/>
    </location>
</feature>
<dbReference type="Pfam" id="PF06429">
    <property type="entry name" value="Flg_bbr_C"/>
    <property type="match status" value="1"/>
</dbReference>
<comment type="similarity">
    <text evidence="2 8">Belongs to the flagella basal body rod proteins family.</text>
</comment>
<evidence type="ECO:0000256" key="1">
    <source>
        <dbReference type="ARBA" id="ARBA00004117"/>
    </source>
</evidence>
<evidence type="ECO:0000313" key="12">
    <source>
        <dbReference type="EMBL" id="CAA9308437.1"/>
    </source>
</evidence>
<evidence type="ECO:0000256" key="8">
    <source>
        <dbReference type="RuleBase" id="RU362116"/>
    </source>
</evidence>
<comment type="subcellular location">
    <subcellularLocation>
        <location evidence="1 8">Bacterial flagellum basal body</location>
    </subcellularLocation>
</comment>
<evidence type="ECO:0000256" key="5">
    <source>
        <dbReference type="ARBA" id="ARBA00025933"/>
    </source>
</evidence>
<evidence type="ECO:0000256" key="3">
    <source>
        <dbReference type="ARBA" id="ARBA00017948"/>
    </source>
</evidence>
<dbReference type="PANTHER" id="PTHR30435:SF19">
    <property type="entry name" value="FLAGELLAR BASAL-BODY ROD PROTEIN FLGG"/>
    <property type="match status" value="1"/>
</dbReference>
<accession>A0A6J4KKB7</accession>
<evidence type="ECO:0000259" key="11">
    <source>
        <dbReference type="Pfam" id="PF22692"/>
    </source>
</evidence>
<dbReference type="InterPro" id="IPR019776">
    <property type="entry name" value="Flagellar_basal_body_rod_CS"/>
</dbReference>
<proteinExistence type="inferred from homology"/>
<dbReference type="NCBIfam" id="TIGR02488">
    <property type="entry name" value="flgG_G_neg"/>
    <property type="match status" value="1"/>
</dbReference>
<keyword evidence="12" id="KW-0966">Cell projection</keyword>
<dbReference type="PANTHER" id="PTHR30435">
    <property type="entry name" value="FLAGELLAR PROTEIN"/>
    <property type="match status" value="1"/>
</dbReference>
<dbReference type="InterPro" id="IPR037925">
    <property type="entry name" value="FlgE/F/G-like"/>
</dbReference>
<dbReference type="InterPro" id="IPR020013">
    <property type="entry name" value="Flagellar_FlgE/F/G"/>
</dbReference>
<reference evidence="12" key="1">
    <citation type="submission" date="2020-02" db="EMBL/GenBank/DDBJ databases">
        <authorList>
            <person name="Meier V. D."/>
        </authorList>
    </citation>
    <scope>NUCLEOTIDE SEQUENCE</scope>
    <source>
        <strain evidence="12">AVDCRST_MAG90</strain>
    </source>
</reference>
<dbReference type="InterPro" id="IPR053967">
    <property type="entry name" value="LlgE_F_G-like_D1"/>
</dbReference>
<dbReference type="Pfam" id="PF00460">
    <property type="entry name" value="Flg_bb_rod"/>
    <property type="match status" value="1"/>
</dbReference>
<dbReference type="GO" id="GO:0071978">
    <property type="term" value="P:bacterial-type flagellum-dependent swarming motility"/>
    <property type="evidence" value="ECO:0007669"/>
    <property type="project" value="TreeGrafter"/>
</dbReference>
<dbReference type="SUPFAM" id="SSF117143">
    <property type="entry name" value="Flagellar hook protein flgE"/>
    <property type="match status" value="1"/>
</dbReference>
<dbReference type="EMBL" id="CADCUC010000055">
    <property type="protein sequence ID" value="CAA9308437.1"/>
    <property type="molecule type" value="Genomic_DNA"/>
</dbReference>
<sequence length="263" mass="27843">MRALHTAGTGMMAQELNVQVISNNIANLRTTGYKRQQAHFQDLLYEHQRRAGASTSDQGTQVPAGISLGSGVKAASTARTMTQGNLTSTEKQFDVAIRGDGFFKIRLPDGRNAYTRDGGFDLDGQGQLVTKDGYQVEPGVTVPPGAKSVTISAAGLVQATLAGQTAPQDLGQIQLARFVNKAGLESQGDNLFHETAASGQAIDGNPGSEAFGNLQQSYLEEANVNAVTELSSLIAAQRAYEMNAKVVTATDQMLSSTTQMFRG</sequence>
<keyword evidence="12" id="KW-0969">Cilium</keyword>
<comment type="subunit">
    <text evidence="5 8">The basal body constitutes a major portion of the flagellar organelle and consists of four rings (L,P,S, and M) mounted on a central rod. The rod consists of about 26 subunits of FlgG in the distal portion, and FlgB, FlgC and FlgF are thought to build up the proximal portion of the rod with about 6 subunits each.</text>
</comment>
<evidence type="ECO:0000256" key="4">
    <source>
        <dbReference type="ARBA" id="ARBA00023143"/>
    </source>
</evidence>
<dbReference type="InterPro" id="IPR001444">
    <property type="entry name" value="Flag_bb_rod_N"/>
</dbReference>
<evidence type="ECO:0000259" key="9">
    <source>
        <dbReference type="Pfam" id="PF00460"/>
    </source>
</evidence>
<gene>
    <name evidence="12" type="ORF">AVDCRST_MAG90-289</name>
</gene>
<feature type="domain" description="Flagellar basal-body/hook protein C-terminal" evidence="10">
    <location>
        <begin position="215"/>
        <end position="260"/>
    </location>
</feature>
<dbReference type="Pfam" id="PF22692">
    <property type="entry name" value="LlgE_F_G_D1"/>
    <property type="match status" value="1"/>
</dbReference>
<evidence type="ECO:0000256" key="2">
    <source>
        <dbReference type="ARBA" id="ARBA00009677"/>
    </source>
</evidence>
<dbReference type="NCBIfam" id="TIGR03506">
    <property type="entry name" value="FlgEFG_subfam"/>
    <property type="match status" value="2"/>
</dbReference>
<dbReference type="AlphaFoldDB" id="A0A6J4KKB7"/>
<feature type="domain" description="Flagellar hook protein FlgE/F/G-like D1" evidence="11">
    <location>
        <begin position="96"/>
        <end position="159"/>
    </location>
</feature>
<name>A0A6J4KKB7_9HYPH</name>
<dbReference type="PROSITE" id="PS00588">
    <property type="entry name" value="FLAGELLA_BB_ROD"/>
    <property type="match status" value="1"/>
</dbReference>
<evidence type="ECO:0000256" key="7">
    <source>
        <dbReference type="NCBIfam" id="TIGR02488"/>
    </source>
</evidence>
<keyword evidence="4 8" id="KW-0975">Bacterial flagellum</keyword>
<dbReference type="InterPro" id="IPR012834">
    <property type="entry name" value="FlgG_G_neg"/>
</dbReference>
<evidence type="ECO:0000259" key="10">
    <source>
        <dbReference type="Pfam" id="PF06429"/>
    </source>
</evidence>
<keyword evidence="12" id="KW-0282">Flagellum</keyword>